<evidence type="ECO:0000259" key="5">
    <source>
        <dbReference type="Pfam" id="PF17827"/>
    </source>
</evidence>
<accession>A0ABV3I008</accession>
<comment type="caution">
    <text evidence="6">The sequence shown here is derived from an EMBL/GenBank/DDBJ whole genome shotgun (WGS) entry which is preliminary data.</text>
</comment>
<feature type="domain" description="Methyltransferase" evidence="4">
    <location>
        <begin position="124"/>
        <end position="192"/>
    </location>
</feature>
<evidence type="ECO:0000256" key="2">
    <source>
        <dbReference type="ARBA" id="ARBA00022679"/>
    </source>
</evidence>
<dbReference type="Gene3D" id="3.40.50.150">
    <property type="entry name" value="Vaccinia Virus protein VP39"/>
    <property type="match status" value="1"/>
</dbReference>
<name>A0ABV3I008_9ACTN</name>
<dbReference type="Gene3D" id="1.10.8.10">
    <property type="entry name" value="DNA helicase RuvA subunit, C-terminal domain"/>
    <property type="match status" value="1"/>
</dbReference>
<dbReference type="InterPro" id="IPR029063">
    <property type="entry name" value="SAM-dependent_MTases_sf"/>
</dbReference>
<reference evidence="6 7" key="1">
    <citation type="submission" date="2024-06" db="EMBL/GenBank/DDBJ databases">
        <title>The Natural Products Discovery Center: Release of the First 8490 Sequenced Strains for Exploring Actinobacteria Biosynthetic Diversity.</title>
        <authorList>
            <person name="Kalkreuter E."/>
            <person name="Kautsar S.A."/>
            <person name="Yang D."/>
            <person name="Bader C.D."/>
            <person name="Teijaro C.N."/>
            <person name="Fluegel L."/>
            <person name="Davis C.M."/>
            <person name="Simpson J.R."/>
            <person name="Lauterbach L."/>
            <person name="Steele A.D."/>
            <person name="Gui C."/>
            <person name="Meng S."/>
            <person name="Li G."/>
            <person name="Viehrig K."/>
            <person name="Ye F."/>
            <person name="Su P."/>
            <person name="Kiefer A.F."/>
            <person name="Nichols A."/>
            <person name="Cepeda A.J."/>
            <person name="Yan W."/>
            <person name="Fan B."/>
            <person name="Jiang Y."/>
            <person name="Adhikari A."/>
            <person name="Zheng C.-J."/>
            <person name="Schuster L."/>
            <person name="Cowan T.M."/>
            <person name="Smanski M.J."/>
            <person name="Chevrette M.G."/>
            <person name="De Carvalho L.P.S."/>
            <person name="Shen B."/>
        </authorList>
    </citation>
    <scope>NUCLEOTIDE SEQUENCE [LARGE SCALE GENOMIC DNA]</scope>
    <source>
        <strain evidence="6 7">NPDC049344</strain>
    </source>
</reference>
<keyword evidence="2 6" id="KW-0808">Transferase</keyword>
<dbReference type="GO" id="GO:0008168">
    <property type="term" value="F:methyltransferase activity"/>
    <property type="evidence" value="ECO:0007669"/>
    <property type="project" value="UniProtKB-KW"/>
</dbReference>
<keyword evidence="3" id="KW-0949">S-adenosyl-L-methionine</keyword>
<evidence type="ECO:0000313" key="6">
    <source>
        <dbReference type="EMBL" id="MEV4684181.1"/>
    </source>
</evidence>
<keyword evidence="7" id="KW-1185">Reference proteome</keyword>
<dbReference type="CDD" id="cd02440">
    <property type="entry name" value="AdoMet_MTases"/>
    <property type="match status" value="1"/>
</dbReference>
<evidence type="ECO:0000256" key="3">
    <source>
        <dbReference type="ARBA" id="ARBA00022691"/>
    </source>
</evidence>
<feature type="domain" description="Release factor glutamine methyltransferase N-terminal" evidence="5">
    <location>
        <begin position="10"/>
        <end position="78"/>
    </location>
</feature>
<gene>
    <name evidence="6" type="ORF">AB0K36_25805</name>
</gene>
<dbReference type="EMBL" id="JBFAQK010000046">
    <property type="protein sequence ID" value="MEV4684181.1"/>
    <property type="molecule type" value="Genomic_DNA"/>
</dbReference>
<protein>
    <submittedName>
        <fullName evidence="6">HemK/PrmC family methyltransferase</fullName>
        <ecNumber evidence="6">2.1.1.-</ecNumber>
    </submittedName>
</protein>
<evidence type="ECO:0000256" key="1">
    <source>
        <dbReference type="ARBA" id="ARBA00022603"/>
    </source>
</evidence>
<dbReference type="EC" id="2.1.1.-" evidence="6"/>
<dbReference type="InterPro" id="IPR040758">
    <property type="entry name" value="PrmC_N"/>
</dbReference>
<dbReference type="PROSITE" id="PS00092">
    <property type="entry name" value="N6_MTASE"/>
    <property type="match status" value="1"/>
</dbReference>
<dbReference type="InterPro" id="IPR002052">
    <property type="entry name" value="DNA_methylase_N6_adenine_CS"/>
</dbReference>
<proteinExistence type="predicted"/>
<dbReference type="RefSeq" id="WP_364598744.1">
    <property type="nucleotide sequence ID" value="NZ_JBFAQK010000046.1"/>
</dbReference>
<dbReference type="InterPro" id="IPR004556">
    <property type="entry name" value="HemK-like"/>
</dbReference>
<dbReference type="InterPro" id="IPR050320">
    <property type="entry name" value="N5-glutamine_MTase"/>
</dbReference>
<dbReference type="Pfam" id="PF17827">
    <property type="entry name" value="PrmC_N"/>
    <property type="match status" value="1"/>
</dbReference>
<organism evidence="6 7">
    <name type="scientific">Streptomyces kurssanovii</name>
    <dbReference type="NCBI Taxonomy" id="67312"/>
    <lineage>
        <taxon>Bacteria</taxon>
        <taxon>Bacillati</taxon>
        <taxon>Actinomycetota</taxon>
        <taxon>Actinomycetes</taxon>
        <taxon>Kitasatosporales</taxon>
        <taxon>Streptomycetaceae</taxon>
        <taxon>Streptomyces</taxon>
    </lineage>
</organism>
<dbReference type="SUPFAM" id="SSF53335">
    <property type="entry name" value="S-adenosyl-L-methionine-dependent methyltransferases"/>
    <property type="match status" value="1"/>
</dbReference>
<evidence type="ECO:0000313" key="7">
    <source>
        <dbReference type="Proteomes" id="UP001552521"/>
    </source>
</evidence>
<evidence type="ECO:0000259" key="4">
    <source>
        <dbReference type="Pfam" id="PF13649"/>
    </source>
</evidence>
<dbReference type="Pfam" id="PF13649">
    <property type="entry name" value="Methyltransf_25"/>
    <property type="match status" value="1"/>
</dbReference>
<keyword evidence="1 6" id="KW-0489">Methyltransferase</keyword>
<dbReference type="GO" id="GO:0032259">
    <property type="term" value="P:methylation"/>
    <property type="evidence" value="ECO:0007669"/>
    <property type="project" value="UniProtKB-KW"/>
</dbReference>
<sequence>MTAAEATLAQALDEAAGQLTGAGISADAARADTRLLAAHACQVAPGDLDSCLAGPVPPRFWHYVRRRLTREPAERIVGHAYFMGHRFDLAPGVFVPKPETEEITRDAIARLEALVRRGTPAPLVVDLCAGPGTMAVTLARHVPAARVHGIELSQAAARAARRNARGTGARIVQGDARDAFPELTGTADLVVTNPPYIPIGLRTSAPEVLEHDPPLALWAGEEGLGMIRAMERTAARLLAPGGVLLLEHGSYQLATVPALFRATGRWSHASSRPTCNDGCLTAVRNHAPAPPA</sequence>
<dbReference type="PANTHER" id="PTHR18895">
    <property type="entry name" value="HEMK METHYLTRANSFERASE"/>
    <property type="match status" value="1"/>
</dbReference>
<dbReference type="InterPro" id="IPR041698">
    <property type="entry name" value="Methyltransf_25"/>
</dbReference>
<dbReference type="NCBIfam" id="TIGR00536">
    <property type="entry name" value="hemK_fam"/>
    <property type="match status" value="1"/>
</dbReference>
<dbReference type="Proteomes" id="UP001552521">
    <property type="component" value="Unassembled WGS sequence"/>
</dbReference>
<dbReference type="PANTHER" id="PTHR18895:SF74">
    <property type="entry name" value="MTRF1L RELEASE FACTOR GLUTAMINE METHYLTRANSFERASE"/>
    <property type="match status" value="1"/>
</dbReference>